<gene>
    <name evidence="3" type="ORF">VN97_g387</name>
</gene>
<feature type="domain" description="DyP dimeric alpha+beta barrel" evidence="2">
    <location>
        <begin position="9"/>
        <end position="102"/>
    </location>
</feature>
<dbReference type="Pfam" id="PF21105">
    <property type="entry name" value="DyP_N"/>
    <property type="match status" value="1"/>
</dbReference>
<accession>A0AAI9TT25</accession>
<evidence type="ECO:0000313" key="3">
    <source>
        <dbReference type="EMBL" id="KAJ9492880.1"/>
    </source>
</evidence>
<proteinExistence type="predicted"/>
<sequence length="127" mass="15240">MSHPVDKTNIQGGIWPRMPKEFESYLFYRITNANRFRYDLREFIDEITTGQQCEEKLEKIKSARENGRAAKIPMSGINVSFTHKGLQKVCLAISVHHCDHNFFFFFFFFFFLENKRKKERKETRKGY</sequence>
<reference evidence="3" key="2">
    <citation type="journal article" date="2016" name="Fungal Biol.">
        <title>Ochratoxin A production by Penicillium thymicola.</title>
        <authorList>
            <person name="Nguyen H.D.T."/>
            <person name="McMullin D.R."/>
            <person name="Ponomareva E."/>
            <person name="Riley R."/>
            <person name="Pomraning K.R."/>
            <person name="Baker S.E."/>
            <person name="Seifert K.A."/>
        </authorList>
    </citation>
    <scope>NUCLEOTIDE SEQUENCE</scope>
    <source>
        <strain evidence="3">DAOM 180753</strain>
    </source>
</reference>
<dbReference type="SUPFAM" id="SSF54909">
    <property type="entry name" value="Dimeric alpha+beta barrel"/>
    <property type="match status" value="1"/>
</dbReference>
<keyword evidence="4" id="KW-1185">Reference proteome</keyword>
<comment type="caution">
    <text evidence="3">The sequence shown here is derived from an EMBL/GenBank/DDBJ whole genome shotgun (WGS) entry which is preliminary data.</text>
</comment>
<evidence type="ECO:0000256" key="1">
    <source>
        <dbReference type="SAM" id="Phobius"/>
    </source>
</evidence>
<feature type="transmembrane region" description="Helical" evidence="1">
    <location>
        <begin position="91"/>
        <end position="112"/>
    </location>
</feature>
<evidence type="ECO:0000259" key="2">
    <source>
        <dbReference type="Pfam" id="PF21105"/>
    </source>
</evidence>
<reference evidence="3" key="1">
    <citation type="submission" date="2015-06" db="EMBL/GenBank/DDBJ databases">
        <authorList>
            <person name="Nguyen H."/>
        </authorList>
    </citation>
    <scope>NUCLEOTIDE SEQUENCE</scope>
    <source>
        <strain evidence="3">DAOM 180753</strain>
    </source>
</reference>
<organism evidence="3 4">
    <name type="scientific">Penicillium thymicola</name>
    <dbReference type="NCBI Taxonomy" id="293382"/>
    <lineage>
        <taxon>Eukaryota</taxon>
        <taxon>Fungi</taxon>
        <taxon>Dikarya</taxon>
        <taxon>Ascomycota</taxon>
        <taxon>Pezizomycotina</taxon>
        <taxon>Eurotiomycetes</taxon>
        <taxon>Eurotiomycetidae</taxon>
        <taxon>Eurotiales</taxon>
        <taxon>Aspergillaceae</taxon>
        <taxon>Penicillium</taxon>
    </lineage>
</organism>
<evidence type="ECO:0000313" key="4">
    <source>
        <dbReference type="Proteomes" id="UP001227192"/>
    </source>
</evidence>
<dbReference type="EMBL" id="LACB01000005">
    <property type="protein sequence ID" value="KAJ9492880.1"/>
    <property type="molecule type" value="Genomic_DNA"/>
</dbReference>
<keyword evidence="1" id="KW-1133">Transmembrane helix</keyword>
<protein>
    <recommendedName>
        <fullName evidence="2">DyP dimeric alpha+beta barrel domain-containing protein</fullName>
    </recommendedName>
</protein>
<keyword evidence="1" id="KW-0472">Membrane</keyword>
<name>A0AAI9TT25_PENTH</name>
<dbReference type="InterPro" id="IPR049509">
    <property type="entry name" value="DyP_N"/>
</dbReference>
<dbReference type="AlphaFoldDB" id="A0AAI9TT25"/>
<keyword evidence="1" id="KW-0812">Transmembrane</keyword>
<dbReference type="InterPro" id="IPR011008">
    <property type="entry name" value="Dimeric_a/b-barrel"/>
</dbReference>
<dbReference type="Proteomes" id="UP001227192">
    <property type="component" value="Unassembled WGS sequence"/>
</dbReference>